<dbReference type="SUPFAM" id="SSF88659">
    <property type="entry name" value="Sigma3 and sigma4 domains of RNA polymerase sigma factors"/>
    <property type="match status" value="1"/>
</dbReference>
<dbReference type="RefSeq" id="WP_158391600.1">
    <property type="nucleotide sequence ID" value="NZ_PNHC01000001.1"/>
</dbReference>
<evidence type="ECO:0000259" key="1">
    <source>
        <dbReference type="Pfam" id="PF08281"/>
    </source>
</evidence>
<dbReference type="InterPro" id="IPR013249">
    <property type="entry name" value="RNA_pol_sigma70_r4_t2"/>
</dbReference>
<accession>A0A2N6TP12</accession>
<dbReference type="InterPro" id="IPR013324">
    <property type="entry name" value="RNA_pol_sigma_r3/r4-like"/>
</dbReference>
<organism evidence="2 3">
    <name type="scientific">Fusobacterium nucleatum</name>
    <dbReference type="NCBI Taxonomy" id="851"/>
    <lineage>
        <taxon>Bacteria</taxon>
        <taxon>Fusobacteriati</taxon>
        <taxon>Fusobacteriota</taxon>
        <taxon>Fusobacteriia</taxon>
        <taxon>Fusobacteriales</taxon>
        <taxon>Fusobacteriaceae</taxon>
        <taxon>Fusobacterium</taxon>
    </lineage>
</organism>
<dbReference type="GO" id="GO:0003677">
    <property type="term" value="F:DNA binding"/>
    <property type="evidence" value="ECO:0007669"/>
    <property type="project" value="InterPro"/>
</dbReference>
<dbReference type="Pfam" id="PF08281">
    <property type="entry name" value="Sigma70_r4_2"/>
    <property type="match status" value="1"/>
</dbReference>
<dbReference type="Gene3D" id="1.20.140.160">
    <property type="match status" value="1"/>
</dbReference>
<dbReference type="GO" id="GO:0006352">
    <property type="term" value="P:DNA-templated transcription initiation"/>
    <property type="evidence" value="ECO:0007669"/>
    <property type="project" value="InterPro"/>
</dbReference>
<comment type="caution">
    <text evidence="2">The sequence shown here is derived from an EMBL/GenBank/DDBJ whole genome shotgun (WGS) entry which is preliminary data.</text>
</comment>
<sequence length="150" mass="17827">MNYEELSGYEKIKLILENYTSLVDRLNYLKTNINNVSLKHSYNYDRAIKGFNSEYLSDIEKIEDIKEKRLMTIDLLEYFLHLVDSGISYLKDLNFKHYEIIELYYIKGMKLKQIASKLGINPATVSKNKDKLIQEIAHFHFDDILESFTW</sequence>
<dbReference type="EMBL" id="PNHC01000001">
    <property type="protein sequence ID" value="PMC71070.1"/>
    <property type="molecule type" value="Genomic_DNA"/>
</dbReference>
<dbReference type="AlphaFoldDB" id="A0A2N6TP12"/>
<dbReference type="Proteomes" id="UP000235733">
    <property type="component" value="Unassembled WGS sequence"/>
</dbReference>
<evidence type="ECO:0000313" key="3">
    <source>
        <dbReference type="Proteomes" id="UP000235733"/>
    </source>
</evidence>
<dbReference type="GO" id="GO:0016987">
    <property type="term" value="F:sigma factor activity"/>
    <property type="evidence" value="ECO:0007669"/>
    <property type="project" value="InterPro"/>
</dbReference>
<feature type="domain" description="RNA polymerase sigma factor 70 region 4 type 2" evidence="1">
    <location>
        <begin position="99"/>
        <end position="127"/>
    </location>
</feature>
<gene>
    <name evidence="2" type="ORF">CJ209_01825</name>
</gene>
<reference evidence="2 3" key="1">
    <citation type="submission" date="2017-09" db="EMBL/GenBank/DDBJ databases">
        <title>Bacterial strain isolated from the female urinary microbiota.</title>
        <authorList>
            <person name="Thomas-White K."/>
            <person name="Kumar N."/>
            <person name="Forster S."/>
            <person name="Putonti C."/>
            <person name="Lawley T."/>
            <person name="Wolfe A.J."/>
        </authorList>
    </citation>
    <scope>NUCLEOTIDE SEQUENCE [LARGE SCALE GENOMIC DNA]</scope>
    <source>
        <strain evidence="2 3">UMB0249</strain>
    </source>
</reference>
<protein>
    <recommendedName>
        <fullName evidence="1">RNA polymerase sigma factor 70 region 4 type 2 domain-containing protein</fullName>
    </recommendedName>
</protein>
<name>A0A2N6TP12_FUSNU</name>
<proteinExistence type="predicted"/>
<evidence type="ECO:0000313" key="2">
    <source>
        <dbReference type="EMBL" id="PMC71070.1"/>
    </source>
</evidence>